<dbReference type="InterPro" id="IPR016919">
    <property type="entry name" value="UCP029416_PTP"/>
</dbReference>
<dbReference type="OrthoDB" id="7210484at2"/>
<proteinExistence type="predicted"/>
<name>A0A4Q1V671_9BRAD</name>
<keyword evidence="2" id="KW-1185">Reference proteome</keyword>
<accession>A0A4Q1V671</accession>
<dbReference type="Gene3D" id="3.40.50.2300">
    <property type="match status" value="1"/>
</dbReference>
<reference evidence="1 2" key="1">
    <citation type="submission" date="2017-03" db="EMBL/GenBank/DDBJ databases">
        <authorList>
            <person name="Safronova V.I."/>
            <person name="Sazanova A.L."/>
            <person name="Chirak E.R."/>
        </authorList>
    </citation>
    <scope>NUCLEOTIDE SEQUENCE [LARGE SCALE GENOMIC DNA]</scope>
    <source>
        <strain evidence="1 2">Opo-243</strain>
    </source>
</reference>
<organism evidence="1 2">
    <name type="scientific">Bradyrhizobium betae</name>
    <dbReference type="NCBI Taxonomy" id="244734"/>
    <lineage>
        <taxon>Bacteria</taxon>
        <taxon>Pseudomonadati</taxon>
        <taxon>Pseudomonadota</taxon>
        <taxon>Alphaproteobacteria</taxon>
        <taxon>Hyphomicrobiales</taxon>
        <taxon>Nitrobacteraceae</taxon>
        <taxon>Bradyrhizobium</taxon>
    </lineage>
</organism>
<sequence>MTNVLFVCSADRLRSPTAEQVFSTWPGIETDSAGISNDADVLLSTEQVEWADIVFVMEKIHRNKLNRKFRSSLNNKRVICLDIPDDYEFMDPVLIRMLESRAGRFLSRPAPDRPTP</sequence>
<dbReference type="PIRSF" id="PIRSF029416">
    <property type="entry name" value="UCP029416_PTP"/>
    <property type="match status" value="1"/>
</dbReference>
<comment type="caution">
    <text evidence="1">The sequence shown here is derived from an EMBL/GenBank/DDBJ whole genome shotgun (WGS) entry which is preliminary data.</text>
</comment>
<evidence type="ECO:0000313" key="1">
    <source>
        <dbReference type="EMBL" id="RXT46036.1"/>
    </source>
</evidence>
<dbReference type="AlphaFoldDB" id="A0A4Q1V671"/>
<protein>
    <submittedName>
        <fullName evidence="1">Phosphotyrosine protein phosphatase</fullName>
    </submittedName>
</protein>
<dbReference type="RefSeq" id="WP_129271752.1">
    <property type="nucleotide sequence ID" value="NZ_MZXW01000020.1"/>
</dbReference>
<evidence type="ECO:0000313" key="2">
    <source>
        <dbReference type="Proteomes" id="UP000290819"/>
    </source>
</evidence>
<dbReference type="InterPro" id="IPR036196">
    <property type="entry name" value="Ptyr_pPase_sf"/>
</dbReference>
<dbReference type="Proteomes" id="UP000290819">
    <property type="component" value="Unassembled WGS sequence"/>
</dbReference>
<gene>
    <name evidence="1" type="ORF">B5V03_17915</name>
</gene>
<dbReference type="SUPFAM" id="SSF52788">
    <property type="entry name" value="Phosphotyrosine protein phosphatases I"/>
    <property type="match status" value="1"/>
</dbReference>
<dbReference type="EMBL" id="MZXW01000020">
    <property type="protein sequence ID" value="RXT46036.1"/>
    <property type="molecule type" value="Genomic_DNA"/>
</dbReference>